<protein>
    <submittedName>
        <fullName evidence="2">Uncharacterized protein</fullName>
    </submittedName>
</protein>
<dbReference type="EMBL" id="LVYI01000015">
    <property type="protein sequence ID" value="OAP54114.1"/>
    <property type="molecule type" value="Genomic_DNA"/>
</dbReference>
<organism evidence="2 3">
    <name type="scientific">Fonsecaea erecta</name>
    <dbReference type="NCBI Taxonomy" id="1367422"/>
    <lineage>
        <taxon>Eukaryota</taxon>
        <taxon>Fungi</taxon>
        <taxon>Dikarya</taxon>
        <taxon>Ascomycota</taxon>
        <taxon>Pezizomycotina</taxon>
        <taxon>Eurotiomycetes</taxon>
        <taxon>Chaetothyriomycetidae</taxon>
        <taxon>Chaetothyriales</taxon>
        <taxon>Herpotrichiellaceae</taxon>
        <taxon>Fonsecaea</taxon>
    </lineage>
</organism>
<reference evidence="2 3" key="1">
    <citation type="submission" date="2016-04" db="EMBL/GenBank/DDBJ databases">
        <title>Draft genome of Fonsecaea erecta CBS 125763.</title>
        <authorList>
            <person name="Weiss V.A."/>
            <person name="Vicente V.A."/>
            <person name="Raittz R.T."/>
            <person name="Moreno L.F."/>
            <person name="De Souza E.M."/>
            <person name="Pedrosa F.O."/>
            <person name="Steffens M.B."/>
            <person name="Faoro H."/>
            <person name="Tadra-Sfeir M.Z."/>
            <person name="Najafzadeh M.J."/>
            <person name="Felipe M.S."/>
            <person name="Teixeira M."/>
            <person name="Sun J."/>
            <person name="Xi L."/>
            <person name="Gomes R."/>
            <person name="De Azevedo C.M."/>
            <person name="Salgado C.G."/>
            <person name="Da Silva M.B."/>
            <person name="Nascimento M.F."/>
            <person name="Queiroz-Telles F."/>
            <person name="Attili D.S."/>
            <person name="Gorbushina A."/>
        </authorList>
    </citation>
    <scope>NUCLEOTIDE SEQUENCE [LARGE SCALE GENOMIC DNA]</scope>
    <source>
        <strain evidence="2 3">CBS 125763</strain>
    </source>
</reference>
<accession>A0A178Z333</accession>
<name>A0A178Z333_9EURO</name>
<evidence type="ECO:0000313" key="2">
    <source>
        <dbReference type="EMBL" id="OAP54114.1"/>
    </source>
</evidence>
<keyword evidence="3" id="KW-1185">Reference proteome</keyword>
<dbReference type="Proteomes" id="UP000078343">
    <property type="component" value="Unassembled WGS sequence"/>
</dbReference>
<feature type="region of interest" description="Disordered" evidence="1">
    <location>
        <begin position="38"/>
        <end position="67"/>
    </location>
</feature>
<dbReference type="RefSeq" id="XP_018687481.1">
    <property type="nucleotide sequence ID" value="XM_018843154.1"/>
</dbReference>
<comment type="caution">
    <text evidence="2">The sequence shown here is derived from an EMBL/GenBank/DDBJ whole genome shotgun (WGS) entry which is preliminary data.</text>
</comment>
<gene>
    <name evidence="2" type="ORF">AYL99_11649</name>
</gene>
<dbReference type="AlphaFoldDB" id="A0A178Z333"/>
<evidence type="ECO:0000256" key="1">
    <source>
        <dbReference type="SAM" id="MobiDB-lite"/>
    </source>
</evidence>
<evidence type="ECO:0000313" key="3">
    <source>
        <dbReference type="Proteomes" id="UP000078343"/>
    </source>
</evidence>
<sequence length="67" mass="7588">MLVQGKIALDVRILRATKACYKYPDLWMMEENPSPSSTSFLNLKGLTNGDEVNGDDERKMGAWTWPP</sequence>
<proteinExistence type="predicted"/>
<dbReference type="GeneID" id="30015817"/>